<evidence type="ECO:0000256" key="1">
    <source>
        <dbReference type="ARBA" id="ARBA00008812"/>
    </source>
</evidence>
<dbReference type="PANTHER" id="PTHR34406">
    <property type="entry name" value="PROTEIN YCEI"/>
    <property type="match status" value="1"/>
</dbReference>
<dbReference type="AlphaFoldDB" id="A0A8J2TW12"/>
<dbReference type="RefSeq" id="WP_188549439.1">
    <property type="nucleotide sequence ID" value="NZ_BMFY01000002.1"/>
</dbReference>
<keyword evidence="2" id="KW-0812">Transmembrane</keyword>
<dbReference type="Pfam" id="PF04264">
    <property type="entry name" value="YceI"/>
    <property type="match status" value="1"/>
</dbReference>
<accession>A0A8J2TW12</accession>
<dbReference type="SUPFAM" id="SSF101874">
    <property type="entry name" value="YceI-like"/>
    <property type="match status" value="1"/>
</dbReference>
<proteinExistence type="inferred from homology"/>
<evidence type="ECO:0000259" key="3">
    <source>
        <dbReference type="SMART" id="SM00867"/>
    </source>
</evidence>
<dbReference type="InterPro" id="IPR036761">
    <property type="entry name" value="TTHA0802/YceI-like_sf"/>
</dbReference>
<evidence type="ECO:0000313" key="4">
    <source>
        <dbReference type="EMBL" id="GGA05922.1"/>
    </source>
</evidence>
<name>A0A8J2TW12_9MICO</name>
<dbReference type="PANTHER" id="PTHR34406:SF1">
    <property type="entry name" value="PROTEIN YCEI"/>
    <property type="match status" value="1"/>
</dbReference>
<comment type="caution">
    <text evidence="4">The sequence shown here is derived from an EMBL/GenBank/DDBJ whole genome shotgun (WGS) entry which is preliminary data.</text>
</comment>
<dbReference type="Proteomes" id="UP000616114">
    <property type="component" value="Unassembled WGS sequence"/>
</dbReference>
<feature type="transmembrane region" description="Helical" evidence="2">
    <location>
        <begin position="15"/>
        <end position="37"/>
    </location>
</feature>
<evidence type="ECO:0000313" key="5">
    <source>
        <dbReference type="Proteomes" id="UP000616114"/>
    </source>
</evidence>
<comment type="similarity">
    <text evidence="1">Belongs to the UPF0312 family.</text>
</comment>
<reference evidence="4" key="1">
    <citation type="journal article" date="2014" name="Int. J. Syst. Evol. Microbiol.">
        <title>Complete genome sequence of Corynebacterium casei LMG S-19264T (=DSM 44701T), isolated from a smear-ripened cheese.</title>
        <authorList>
            <consortium name="US DOE Joint Genome Institute (JGI-PGF)"/>
            <person name="Walter F."/>
            <person name="Albersmeier A."/>
            <person name="Kalinowski J."/>
            <person name="Ruckert C."/>
        </authorList>
    </citation>
    <scope>NUCLEOTIDE SEQUENCE</scope>
    <source>
        <strain evidence="4">CGMCC 1.12785</strain>
    </source>
</reference>
<dbReference type="Gene3D" id="2.40.128.110">
    <property type="entry name" value="Lipid/polyisoprenoid-binding, YceI-like"/>
    <property type="match status" value="1"/>
</dbReference>
<dbReference type="EMBL" id="BMFY01000002">
    <property type="protein sequence ID" value="GGA05922.1"/>
    <property type="molecule type" value="Genomic_DNA"/>
</dbReference>
<evidence type="ECO:0000256" key="2">
    <source>
        <dbReference type="SAM" id="Phobius"/>
    </source>
</evidence>
<keyword evidence="2" id="KW-0472">Membrane</keyword>
<dbReference type="InterPro" id="IPR007372">
    <property type="entry name" value="Lipid/polyisoprenoid-bd_YceI"/>
</dbReference>
<gene>
    <name evidence="4" type="ORF">GCM10011333_06030</name>
</gene>
<feature type="domain" description="Lipid/polyisoprenoid-binding YceI-like" evidence="3">
    <location>
        <begin position="67"/>
        <end position="233"/>
    </location>
</feature>
<reference evidence="4" key="2">
    <citation type="submission" date="2020-09" db="EMBL/GenBank/DDBJ databases">
        <authorList>
            <person name="Sun Q."/>
            <person name="Zhou Y."/>
        </authorList>
    </citation>
    <scope>NUCLEOTIDE SEQUENCE</scope>
    <source>
        <strain evidence="4">CGMCC 1.12785</strain>
    </source>
</reference>
<sequence length="235" mass="24979">MPQQPEDAPRARIRWWFLLIAVAFLAVAVFGGIRIYAAQRDAAAPDPAEATQEAEVPVEPAESIDGAWVLAEGSEAGYRVEEVLGGEDVTVVGRTEAVTGELEVSGGSVTDGEVVIDLREVRTDSAQRDEYFATRAVDTSEHPEAGFVLTGPVDLADLAESTGIMQVTAQGVLSINGVENDAEVVLDVVREQNRLTVAGAVPAVWADFDVQAPDLGFVSVEDEGALELSLVFERA</sequence>
<dbReference type="SMART" id="SM00867">
    <property type="entry name" value="YceI"/>
    <property type="match status" value="1"/>
</dbReference>
<keyword evidence="5" id="KW-1185">Reference proteome</keyword>
<keyword evidence="2" id="KW-1133">Transmembrane helix</keyword>
<organism evidence="4 5">
    <name type="scientific">Sediminivirga luteola</name>
    <dbReference type="NCBI Taxonomy" id="1774748"/>
    <lineage>
        <taxon>Bacteria</taxon>
        <taxon>Bacillati</taxon>
        <taxon>Actinomycetota</taxon>
        <taxon>Actinomycetes</taxon>
        <taxon>Micrococcales</taxon>
        <taxon>Brevibacteriaceae</taxon>
        <taxon>Sediminivirga</taxon>
    </lineage>
</organism>
<protein>
    <recommendedName>
        <fullName evidence="3">Lipid/polyisoprenoid-binding YceI-like domain-containing protein</fullName>
    </recommendedName>
</protein>